<dbReference type="InterPro" id="IPR012338">
    <property type="entry name" value="Beta-lactam/transpept-like"/>
</dbReference>
<feature type="region of interest" description="Disordered" evidence="1">
    <location>
        <begin position="1133"/>
        <end position="1208"/>
    </location>
</feature>
<gene>
    <name evidence="4" type="ORF">C1H46_013853</name>
</gene>
<feature type="domain" description="Beta-lactamase-related" evidence="2">
    <location>
        <begin position="843"/>
        <end position="1143"/>
    </location>
</feature>
<reference evidence="4 5" key="1">
    <citation type="journal article" date="2019" name="G3 (Bethesda)">
        <title>Sequencing of a Wild Apple (Malus baccata) Genome Unravels the Differences Between Cultivated and Wild Apple Species Regarding Disease Resistance and Cold Tolerance.</title>
        <authorList>
            <person name="Chen X."/>
        </authorList>
    </citation>
    <scope>NUCLEOTIDE SEQUENCE [LARGE SCALE GENOMIC DNA]</scope>
    <source>
        <strain evidence="5">cv. Shandingzi</strain>
        <tissue evidence="4">Leaves</tissue>
    </source>
</reference>
<dbReference type="InterPro" id="IPR001466">
    <property type="entry name" value="Beta-lactam-related"/>
</dbReference>
<dbReference type="PANTHER" id="PTHR43173:SF3">
    <property type="entry name" value="ABC1 FAMILY PROTEIN"/>
    <property type="match status" value="1"/>
</dbReference>
<evidence type="ECO:0000259" key="2">
    <source>
        <dbReference type="Pfam" id="PF00144"/>
    </source>
</evidence>
<evidence type="ECO:0000259" key="3">
    <source>
        <dbReference type="Pfam" id="PF03109"/>
    </source>
</evidence>
<dbReference type="SUPFAM" id="SSF56601">
    <property type="entry name" value="beta-lactamase/transpeptidase-like"/>
    <property type="match status" value="1"/>
</dbReference>
<evidence type="ECO:0000313" key="5">
    <source>
        <dbReference type="Proteomes" id="UP000315295"/>
    </source>
</evidence>
<dbReference type="PANTHER" id="PTHR43173">
    <property type="entry name" value="ABC1 FAMILY PROTEIN"/>
    <property type="match status" value="1"/>
</dbReference>
<dbReference type="STRING" id="106549.A0A540MPA8"/>
<dbReference type="GO" id="GO:0005794">
    <property type="term" value="C:Golgi apparatus"/>
    <property type="evidence" value="ECO:0007669"/>
    <property type="project" value="TreeGrafter"/>
</dbReference>
<feature type="compositionally biased region" description="Polar residues" evidence="1">
    <location>
        <begin position="1196"/>
        <end position="1208"/>
    </location>
</feature>
<feature type="compositionally biased region" description="Basic residues" evidence="1">
    <location>
        <begin position="1159"/>
        <end position="1178"/>
    </location>
</feature>
<evidence type="ECO:0008006" key="6">
    <source>
        <dbReference type="Google" id="ProtNLM"/>
    </source>
</evidence>
<sequence length="1341" mass="151276">MGWGNIYKRRMKVCTVAFLIYLDYKALQQREKWANKTKIDALWENAHKRNAKRVLSLMVELEGLWVKLGQYLSTRADVLPEAYIRLLKQLQDSLPPRPLEEVCRTIQKELGKSMNELFLDFVNVPLATASIAQVHRATLLNGREVVVKVQHEGIKTIILEDLKNAKSIVDWIAWAEPQYNFNPMIDEWCKESPKELDFNHEAENTRTVAKNLGCNTKCDDNTRADRVDVLIPEVIQSTEKVLISEFMDGIRINDIEALEEFGVDKQKVVEEITRAYAHQMYVDGFFNGDPHPGNFLVSKEPPYRPILLDFGLTKKLSSSFKKALAKMFLASTEAKICKLNYSSPFTPMGWGNIYKRRMKVCTVAFLIYLDYKALQQREKWANKTKIDALWENAHKRNAKRVLSLMVELEGLWVKLGQYLSTRADVLPEAYIRLLKQQYLSTRADVLPEAYIRLLKQLQDSLPPRPLEEVCRTIQKELGKSMNELFLNFVNVPLATASIAQVHRATLLNGREVVVKVQHEGIKTIILEDLKNAKSIVDWIAWAEPQYNFNPMIDEWCKESPKELDFNHEAENTRTVAKNLGCNTKCDDNTRADRVDVLIPEVIQSTEKVLISEFMDGIRINDIEALEEFGVDKQKVVEEITRAYAHQMYVDGFFNGDPHPGNFLVSKEPPYRPILLDFGLTKKLSSSFKKALAKMFLASTEGDHVALLSAFAEMGLKLRLDIPEQAMEITTVFFRSTTPAKESSETMKSMVDQRAKNMKVIQDKMQLNQKEAKRFNPVDAFPGDIVIFARVLNLLRGLSSTMNVRIVYQEIMRPFAESVLQGGPMENDRWVYDTPAHSNVEAKLRQLLVELGNDNKILGVQVCAYKDGEVIIDTAAGVLGRYDPRPVQPDSLFPVFSVTKGLTAGMLHWLVDTGKLSLEEDVANIWPEFGSFRKHQIKVHHVLNHTSGLHNALGELGTENPLLMADWEECLNRVALSEPETEPGQEQLYHYLSFGWICGGIIEHASKRKFKEILEEAFVHPLQIEGEFYIGIPPGKHTTFFASLNASNTCVESRLATLTPNTEDLKKLSGISGRTDLPSTFQPDKIMQAATALPALFNMLNIRRAMIPAANGHFSARALARYYATLVDGGVVPPPHSSSSKPALGSHPHIPKFADQPSLKKQKGNRSKKIAAAFRNKRTNKYEKTPQESKDQDIGSHSRNTSGDSNTCNGSDTVLDEIIVNPNPQKDVVKIFNNPRIHDAFMGIGEYSNLAKPDGSFGLGFKRYYSKDRSLIGFGHSGMGGSTGFCDIKNRFSSAVTLNKMSFGLETSKIIQLVCSELNIPVPEDYLRYAEAGPSDGKPLIN</sequence>
<dbReference type="EMBL" id="VIEB01000210">
    <property type="protein sequence ID" value="TQE00609.1"/>
    <property type="molecule type" value="Genomic_DNA"/>
</dbReference>
<proteinExistence type="predicted"/>
<evidence type="ECO:0000256" key="1">
    <source>
        <dbReference type="SAM" id="MobiDB-lite"/>
    </source>
</evidence>
<accession>A0A540MPA8</accession>
<keyword evidence="5" id="KW-1185">Reference proteome</keyword>
<dbReference type="Pfam" id="PF03109">
    <property type="entry name" value="ABC1"/>
    <property type="match status" value="2"/>
</dbReference>
<dbReference type="InterPro" id="IPR004147">
    <property type="entry name" value="ABC1_dom"/>
</dbReference>
<feature type="domain" description="ABC1 atypical kinase-like" evidence="3">
    <location>
        <begin position="89"/>
        <end position="333"/>
    </location>
</feature>
<dbReference type="SUPFAM" id="SSF56112">
    <property type="entry name" value="Protein kinase-like (PK-like)"/>
    <property type="match status" value="2"/>
</dbReference>
<organism evidence="4 5">
    <name type="scientific">Malus baccata</name>
    <name type="common">Siberian crab apple</name>
    <name type="synonym">Pyrus baccata</name>
    <dbReference type="NCBI Taxonomy" id="106549"/>
    <lineage>
        <taxon>Eukaryota</taxon>
        <taxon>Viridiplantae</taxon>
        <taxon>Streptophyta</taxon>
        <taxon>Embryophyta</taxon>
        <taxon>Tracheophyta</taxon>
        <taxon>Spermatophyta</taxon>
        <taxon>Magnoliopsida</taxon>
        <taxon>eudicotyledons</taxon>
        <taxon>Gunneridae</taxon>
        <taxon>Pentapetalae</taxon>
        <taxon>rosids</taxon>
        <taxon>fabids</taxon>
        <taxon>Rosales</taxon>
        <taxon>Rosaceae</taxon>
        <taxon>Amygdaloideae</taxon>
        <taxon>Maleae</taxon>
        <taxon>Malus</taxon>
    </lineage>
</organism>
<dbReference type="Proteomes" id="UP000315295">
    <property type="component" value="Unassembled WGS sequence"/>
</dbReference>
<protein>
    <recommendedName>
        <fullName evidence="6">ABC1 atypical kinase-like domain-containing protein</fullName>
    </recommendedName>
</protein>
<comment type="caution">
    <text evidence="4">The sequence shown here is derived from an EMBL/GenBank/DDBJ whole genome shotgun (WGS) entry which is preliminary data.</text>
</comment>
<dbReference type="InterPro" id="IPR051130">
    <property type="entry name" value="Mito_struct-func_regulator"/>
</dbReference>
<dbReference type="Gene3D" id="3.40.710.10">
    <property type="entry name" value="DD-peptidase/beta-lactamase superfamily"/>
    <property type="match status" value="2"/>
</dbReference>
<name>A0A540MPA8_MALBA</name>
<feature type="domain" description="ABC1 atypical kinase-like" evidence="3">
    <location>
        <begin position="456"/>
        <end position="705"/>
    </location>
</feature>
<dbReference type="Pfam" id="PF00144">
    <property type="entry name" value="Beta-lactamase"/>
    <property type="match status" value="1"/>
</dbReference>
<dbReference type="InterPro" id="IPR011009">
    <property type="entry name" value="Kinase-like_dom_sf"/>
</dbReference>
<dbReference type="CDD" id="cd05121">
    <property type="entry name" value="ABC1_ADCK3-like"/>
    <property type="match status" value="2"/>
</dbReference>
<evidence type="ECO:0000313" key="4">
    <source>
        <dbReference type="EMBL" id="TQE00609.1"/>
    </source>
</evidence>
<feature type="compositionally biased region" description="Basic and acidic residues" evidence="1">
    <location>
        <begin position="1179"/>
        <end position="1195"/>
    </location>
</feature>
<dbReference type="GO" id="GO:0005783">
    <property type="term" value="C:endoplasmic reticulum"/>
    <property type="evidence" value="ECO:0007669"/>
    <property type="project" value="TreeGrafter"/>
</dbReference>